<sequence>MLGTKSSPVRTRSRASVDGWRRQPASDATPRQKSRRGALQAAMQVSQEDVTRELGDVDGRCPGGLTTCPGALDAVFGIPELENVADVDRGIILRDPGGSSRIRTRKRVPVDGCRRQPGSDLRNASLQVPNKERADVDRRPPGGVATCPGARNSAF</sequence>
<dbReference type="Proteomes" id="UP000256964">
    <property type="component" value="Unassembled WGS sequence"/>
</dbReference>
<evidence type="ECO:0000313" key="2">
    <source>
        <dbReference type="EMBL" id="RDX40125.1"/>
    </source>
</evidence>
<feature type="compositionally biased region" description="Polar residues" evidence="1">
    <location>
        <begin position="1"/>
        <end position="10"/>
    </location>
</feature>
<gene>
    <name evidence="2" type="ORF">OH76DRAFT_1562230</name>
</gene>
<proteinExistence type="predicted"/>
<organism evidence="2 3">
    <name type="scientific">Lentinus brumalis</name>
    <dbReference type="NCBI Taxonomy" id="2498619"/>
    <lineage>
        <taxon>Eukaryota</taxon>
        <taxon>Fungi</taxon>
        <taxon>Dikarya</taxon>
        <taxon>Basidiomycota</taxon>
        <taxon>Agaricomycotina</taxon>
        <taxon>Agaricomycetes</taxon>
        <taxon>Polyporales</taxon>
        <taxon>Polyporaceae</taxon>
        <taxon>Lentinus</taxon>
    </lineage>
</organism>
<feature type="region of interest" description="Disordered" evidence="1">
    <location>
        <begin position="110"/>
        <end position="155"/>
    </location>
</feature>
<feature type="region of interest" description="Disordered" evidence="1">
    <location>
        <begin position="1"/>
        <end position="47"/>
    </location>
</feature>
<dbReference type="EMBL" id="KZ857585">
    <property type="protein sequence ID" value="RDX40125.1"/>
    <property type="molecule type" value="Genomic_DNA"/>
</dbReference>
<evidence type="ECO:0000313" key="3">
    <source>
        <dbReference type="Proteomes" id="UP000256964"/>
    </source>
</evidence>
<accession>A0A371CIK9</accession>
<keyword evidence="3" id="KW-1185">Reference proteome</keyword>
<protein>
    <submittedName>
        <fullName evidence="2">Uncharacterized protein</fullName>
    </submittedName>
</protein>
<name>A0A371CIK9_9APHY</name>
<reference evidence="2 3" key="1">
    <citation type="journal article" date="2018" name="Biotechnol. Biofuels">
        <title>Integrative visual omics of the white-rot fungus Polyporus brumalis exposes the biotechnological potential of its oxidative enzymes for delignifying raw plant biomass.</title>
        <authorList>
            <person name="Miyauchi S."/>
            <person name="Rancon A."/>
            <person name="Drula E."/>
            <person name="Hage H."/>
            <person name="Chaduli D."/>
            <person name="Favel A."/>
            <person name="Grisel S."/>
            <person name="Henrissat B."/>
            <person name="Herpoel-Gimbert I."/>
            <person name="Ruiz-Duenas F.J."/>
            <person name="Chevret D."/>
            <person name="Hainaut M."/>
            <person name="Lin J."/>
            <person name="Wang M."/>
            <person name="Pangilinan J."/>
            <person name="Lipzen A."/>
            <person name="Lesage-Meessen L."/>
            <person name="Navarro D."/>
            <person name="Riley R."/>
            <person name="Grigoriev I.V."/>
            <person name="Zhou S."/>
            <person name="Raouche S."/>
            <person name="Rosso M.N."/>
        </authorList>
    </citation>
    <scope>NUCLEOTIDE SEQUENCE [LARGE SCALE GENOMIC DNA]</scope>
    <source>
        <strain evidence="2 3">BRFM 1820</strain>
    </source>
</reference>
<feature type="compositionally biased region" description="Basic and acidic residues" evidence="1">
    <location>
        <begin position="130"/>
        <end position="140"/>
    </location>
</feature>
<dbReference type="AlphaFoldDB" id="A0A371CIK9"/>
<evidence type="ECO:0000256" key="1">
    <source>
        <dbReference type="SAM" id="MobiDB-lite"/>
    </source>
</evidence>